<keyword evidence="1" id="KW-0175">Coiled coil</keyword>
<keyword evidence="4" id="KW-0238">DNA-binding</keyword>
<evidence type="ECO:0000313" key="5">
    <source>
        <dbReference type="Proteomes" id="UP001567350"/>
    </source>
</evidence>
<reference evidence="4 5" key="1">
    <citation type="submission" date="2024-08" db="EMBL/GenBank/DDBJ databases">
        <authorList>
            <person name="Feng Z."/>
            <person name="Ronholm J."/>
        </authorList>
    </citation>
    <scope>NUCLEOTIDE SEQUENCE [LARGE SCALE GENOMIC DNA]</scope>
    <source>
        <strain evidence="4 5">4-AB0-8</strain>
    </source>
</reference>
<evidence type="ECO:0000313" key="4">
    <source>
        <dbReference type="EMBL" id="MEZ2738884.1"/>
    </source>
</evidence>
<evidence type="ECO:0000256" key="2">
    <source>
        <dbReference type="SAM" id="MobiDB-lite"/>
    </source>
</evidence>
<dbReference type="Pfam" id="PF11740">
    <property type="entry name" value="KfrA_N"/>
    <property type="match status" value="1"/>
</dbReference>
<comment type="caution">
    <text evidence="4">The sequence shown here is derived from an EMBL/GenBank/DDBJ whole genome shotgun (WGS) entry which is preliminary data.</text>
</comment>
<feature type="domain" description="KfrA N-terminal DNA-binding" evidence="3">
    <location>
        <begin position="14"/>
        <end position="134"/>
    </location>
</feature>
<feature type="coiled-coil region" evidence="1">
    <location>
        <begin position="92"/>
        <end position="265"/>
    </location>
</feature>
<evidence type="ECO:0000256" key="1">
    <source>
        <dbReference type="SAM" id="Coils"/>
    </source>
</evidence>
<gene>
    <name evidence="4" type="ORF">ACBP88_05295</name>
</gene>
<proteinExistence type="predicted"/>
<dbReference type="EMBL" id="JBGJLR010000004">
    <property type="protein sequence ID" value="MEZ2738884.1"/>
    <property type="molecule type" value="Genomic_DNA"/>
</dbReference>
<protein>
    <submittedName>
        <fullName evidence="4">DNA-binding protein</fullName>
    </submittedName>
</protein>
<organism evidence="4 5">
    <name type="scientific">Comamonas jiangduensis</name>
    <dbReference type="NCBI Taxonomy" id="1194168"/>
    <lineage>
        <taxon>Bacteria</taxon>
        <taxon>Pseudomonadati</taxon>
        <taxon>Pseudomonadota</taxon>
        <taxon>Betaproteobacteria</taxon>
        <taxon>Burkholderiales</taxon>
        <taxon>Comamonadaceae</taxon>
        <taxon>Comamonas</taxon>
    </lineage>
</organism>
<dbReference type="InterPro" id="IPR021104">
    <property type="entry name" value="KfrA_DNA-bd_N"/>
</dbReference>
<evidence type="ECO:0000259" key="3">
    <source>
        <dbReference type="Pfam" id="PF11740"/>
    </source>
</evidence>
<feature type="region of interest" description="Disordered" evidence="2">
    <location>
        <begin position="294"/>
        <end position="332"/>
    </location>
</feature>
<dbReference type="RefSeq" id="WP_370891149.1">
    <property type="nucleotide sequence ID" value="NZ_JBGJLR010000004.1"/>
</dbReference>
<dbReference type="Proteomes" id="UP001567350">
    <property type="component" value="Unassembled WGS sequence"/>
</dbReference>
<keyword evidence="5" id="KW-1185">Reference proteome</keyword>
<sequence length="332" mass="37141">MQPTAPKTPRGIQEADVWAAADALLAEGHKPTIEKVRQHMGRGSPNTVAPMLDAWFATLGARLGLNQHTQDLRNAVPTEVLEAAQALWSNAMQQAQALAVQALQTREEAAQAVQKQLEAQQTKLQQREEAMQQQKMAMDAALKLAQDQREDLSRRLNEMQQQLNERDVLLEKQRLEQAALRAAQEQLREQHSKELETAAQERQRLAEQFAGNERRMLADLDRSRQDTEKAKKAQQEAEYKAQTRYEALQARCAAAEEELLASQTAHLSAQQALALSKEHVQELKSMLKLTQAAVSGTTESHEAEAAAGTKNRGGRSLQRRALSERALRLTRK</sequence>
<dbReference type="GO" id="GO:0003677">
    <property type="term" value="F:DNA binding"/>
    <property type="evidence" value="ECO:0007669"/>
    <property type="project" value="UniProtKB-KW"/>
</dbReference>
<name>A0ABV4ID85_9BURK</name>
<accession>A0ABV4ID85</accession>
<feature type="compositionally biased region" description="Basic and acidic residues" evidence="2">
    <location>
        <begin position="321"/>
        <end position="332"/>
    </location>
</feature>